<organism evidence="3 4">
    <name type="scientific">Fusarium heterosporum</name>
    <dbReference type="NCBI Taxonomy" id="42747"/>
    <lineage>
        <taxon>Eukaryota</taxon>
        <taxon>Fungi</taxon>
        <taxon>Dikarya</taxon>
        <taxon>Ascomycota</taxon>
        <taxon>Pezizomycotina</taxon>
        <taxon>Sordariomycetes</taxon>
        <taxon>Hypocreomycetidae</taxon>
        <taxon>Hypocreales</taxon>
        <taxon>Nectriaceae</taxon>
        <taxon>Fusarium</taxon>
        <taxon>Fusarium heterosporum species complex</taxon>
    </lineage>
</organism>
<evidence type="ECO:0000256" key="1">
    <source>
        <dbReference type="SAM" id="MobiDB-lite"/>
    </source>
</evidence>
<dbReference type="GO" id="GO:0004519">
    <property type="term" value="F:endonuclease activity"/>
    <property type="evidence" value="ECO:0007669"/>
    <property type="project" value="TreeGrafter"/>
</dbReference>
<dbReference type="PROSITE" id="PS50828">
    <property type="entry name" value="SMR"/>
    <property type="match status" value="1"/>
</dbReference>
<dbReference type="Gene3D" id="3.30.1370.110">
    <property type="match status" value="1"/>
</dbReference>
<reference evidence="3 4" key="1">
    <citation type="submission" date="2020-05" db="EMBL/GenBank/DDBJ databases">
        <title>Identification and distribution of gene clusters putatively required for synthesis of sphingolipid metabolism inhibitors in phylogenetically diverse species of the filamentous fungus Fusarium.</title>
        <authorList>
            <person name="Kim H.-S."/>
            <person name="Busman M."/>
            <person name="Brown D.W."/>
            <person name="Divon H."/>
            <person name="Uhlig S."/>
            <person name="Proctor R.H."/>
        </authorList>
    </citation>
    <scope>NUCLEOTIDE SEQUENCE [LARGE SCALE GENOMIC DNA]</scope>
    <source>
        <strain evidence="3 4">NRRL 20693</strain>
    </source>
</reference>
<dbReference type="PANTHER" id="PTHR46535">
    <property type="entry name" value="NEDD4-BINDING PROTEIN 2"/>
    <property type="match status" value="1"/>
</dbReference>
<dbReference type="EMBL" id="JAAGWQ010000169">
    <property type="protein sequence ID" value="KAF5662065.1"/>
    <property type="molecule type" value="Genomic_DNA"/>
</dbReference>
<evidence type="ECO:0000259" key="2">
    <source>
        <dbReference type="PROSITE" id="PS50828"/>
    </source>
</evidence>
<proteinExistence type="predicted"/>
<feature type="compositionally biased region" description="Basic residues" evidence="1">
    <location>
        <begin position="190"/>
        <end position="201"/>
    </location>
</feature>
<keyword evidence="4" id="KW-1185">Reference proteome</keyword>
<dbReference type="Proteomes" id="UP000567885">
    <property type="component" value="Unassembled WGS sequence"/>
</dbReference>
<dbReference type="GO" id="GO:0005634">
    <property type="term" value="C:nucleus"/>
    <property type="evidence" value="ECO:0007669"/>
    <property type="project" value="TreeGrafter"/>
</dbReference>
<gene>
    <name evidence="3" type="ORF">FHETE_8170</name>
</gene>
<evidence type="ECO:0000313" key="3">
    <source>
        <dbReference type="EMBL" id="KAF5662065.1"/>
    </source>
</evidence>
<dbReference type="SMART" id="SM00463">
    <property type="entry name" value="SMR"/>
    <property type="match status" value="1"/>
</dbReference>
<name>A0A8H5SY08_FUSHE</name>
<dbReference type="AlphaFoldDB" id="A0A8H5SY08"/>
<dbReference type="InterPro" id="IPR002625">
    <property type="entry name" value="Smr_dom"/>
</dbReference>
<feature type="compositionally biased region" description="Polar residues" evidence="1">
    <location>
        <begin position="206"/>
        <end position="215"/>
    </location>
</feature>
<dbReference type="PANTHER" id="PTHR46535:SF1">
    <property type="entry name" value="NEDD4-BINDING PROTEIN 2"/>
    <property type="match status" value="1"/>
</dbReference>
<feature type="region of interest" description="Disordered" evidence="1">
    <location>
        <begin position="176"/>
        <end position="223"/>
    </location>
</feature>
<dbReference type="CDD" id="cd14279">
    <property type="entry name" value="CUE"/>
    <property type="match status" value="1"/>
</dbReference>
<accession>A0A8H5SY08</accession>
<feature type="region of interest" description="Disordered" evidence="1">
    <location>
        <begin position="58"/>
        <end position="107"/>
    </location>
</feature>
<feature type="compositionally biased region" description="Low complexity" evidence="1">
    <location>
        <begin position="97"/>
        <end position="107"/>
    </location>
</feature>
<comment type="caution">
    <text evidence="3">The sequence shown here is derived from an EMBL/GenBank/DDBJ whole genome shotgun (WGS) entry which is preliminary data.</text>
</comment>
<dbReference type="OrthoDB" id="4080456at2759"/>
<sequence>MPNETSEELVQKLVEKFRSLLDEALVVAIASDHDLTQASQYESAQIVLEDLAQHVTTEEATGFNPSGIANVPEDTNEDESTVETGSQQASRAHDTDTTSASDQTSTSANTAYSIPRLTSFDDESEEIKVLLLQGMFSELKEFDIKHCLGKANGDVQTALDELLNIQYLKSTGQEQKGIDGFFEPDEGAGKKKKRNKRKGKKASGVETPSSSSGTASPLPDDSKELKRQDEIAYLADRLDLPFGVVSDIYYNKRCASGAAAVEILDQYMSQGIETQDKEGKKYAHELAQKYQNVPAKYMSTIVQVTGSISQEADDIAGLVSKHFVKNPWTEKLDVSYQLTPLPKEEIEGFETVIQGKSKLARPISASLSFPAGSSAYAQAAERAGQYNRAKREAASSAAALHRRGASNSLYRQAAGYYSERAREQARYEMHATSTAADLLVDKQSSSTSVDLHGVYVQDGVRIARQRVQSWWVGLGEFRSDKARQQPFTVITGLGRHSAGGVSQLRQAVAAALLQDGWKMQVETGRFIVKGKR</sequence>
<protein>
    <recommendedName>
        <fullName evidence="2">Smr domain-containing protein</fullName>
    </recommendedName>
</protein>
<feature type="domain" description="Smr" evidence="2">
    <location>
        <begin position="449"/>
        <end position="532"/>
    </location>
</feature>
<dbReference type="InterPro" id="IPR036063">
    <property type="entry name" value="Smr_dom_sf"/>
</dbReference>
<dbReference type="SUPFAM" id="SSF160443">
    <property type="entry name" value="SMR domain-like"/>
    <property type="match status" value="1"/>
</dbReference>
<evidence type="ECO:0000313" key="4">
    <source>
        <dbReference type="Proteomes" id="UP000567885"/>
    </source>
</evidence>
<dbReference type="InterPro" id="IPR052772">
    <property type="entry name" value="Endo/PolyKinase_Domain-Protein"/>
</dbReference>